<dbReference type="EMBL" id="ML769385">
    <property type="protein sequence ID" value="KAE9410464.1"/>
    <property type="molecule type" value="Genomic_DNA"/>
</dbReference>
<evidence type="ECO:0000313" key="8">
    <source>
        <dbReference type="Proteomes" id="UP000799118"/>
    </source>
</evidence>
<evidence type="ECO:0000256" key="1">
    <source>
        <dbReference type="ARBA" id="ARBA00022723"/>
    </source>
</evidence>
<keyword evidence="8" id="KW-1185">Reference proteome</keyword>
<dbReference type="SMART" id="SM00184">
    <property type="entry name" value="RING"/>
    <property type="match status" value="1"/>
</dbReference>
<dbReference type="SUPFAM" id="SSF57850">
    <property type="entry name" value="RING/U-box"/>
    <property type="match status" value="1"/>
</dbReference>
<evidence type="ECO:0000256" key="2">
    <source>
        <dbReference type="ARBA" id="ARBA00022771"/>
    </source>
</evidence>
<dbReference type="Proteomes" id="UP000799118">
    <property type="component" value="Unassembled WGS sequence"/>
</dbReference>
<evidence type="ECO:0000256" key="4">
    <source>
        <dbReference type="PROSITE-ProRule" id="PRU00175"/>
    </source>
</evidence>
<dbReference type="PANTHER" id="PTHR15710">
    <property type="entry name" value="E3 UBIQUITIN-PROTEIN LIGASE PRAJA"/>
    <property type="match status" value="1"/>
</dbReference>
<dbReference type="GO" id="GO:0008270">
    <property type="term" value="F:zinc ion binding"/>
    <property type="evidence" value="ECO:0007669"/>
    <property type="project" value="UniProtKB-KW"/>
</dbReference>
<feature type="region of interest" description="Disordered" evidence="5">
    <location>
        <begin position="696"/>
        <end position="719"/>
    </location>
</feature>
<feature type="compositionally biased region" description="Polar residues" evidence="5">
    <location>
        <begin position="1"/>
        <end position="11"/>
    </location>
</feature>
<protein>
    <recommendedName>
        <fullName evidence="6">RING-type domain-containing protein</fullName>
    </recommendedName>
</protein>
<feature type="compositionally biased region" description="Basic residues" evidence="5">
    <location>
        <begin position="220"/>
        <end position="229"/>
    </location>
</feature>
<feature type="compositionally biased region" description="Pro residues" evidence="5">
    <location>
        <begin position="659"/>
        <end position="668"/>
    </location>
</feature>
<organism evidence="7 8">
    <name type="scientific">Gymnopus androsaceus JB14</name>
    <dbReference type="NCBI Taxonomy" id="1447944"/>
    <lineage>
        <taxon>Eukaryota</taxon>
        <taxon>Fungi</taxon>
        <taxon>Dikarya</taxon>
        <taxon>Basidiomycota</taxon>
        <taxon>Agaricomycotina</taxon>
        <taxon>Agaricomycetes</taxon>
        <taxon>Agaricomycetidae</taxon>
        <taxon>Agaricales</taxon>
        <taxon>Marasmiineae</taxon>
        <taxon>Omphalotaceae</taxon>
        <taxon>Gymnopus</taxon>
    </lineage>
</organism>
<dbReference type="InterPro" id="IPR013083">
    <property type="entry name" value="Znf_RING/FYVE/PHD"/>
</dbReference>
<keyword evidence="1" id="KW-0479">Metal-binding</keyword>
<evidence type="ECO:0000313" key="7">
    <source>
        <dbReference type="EMBL" id="KAE9410464.1"/>
    </source>
</evidence>
<feature type="compositionally biased region" description="Pro residues" evidence="5">
    <location>
        <begin position="608"/>
        <end position="619"/>
    </location>
</feature>
<evidence type="ECO:0000259" key="6">
    <source>
        <dbReference type="PROSITE" id="PS50089"/>
    </source>
</evidence>
<dbReference type="Pfam" id="PF13639">
    <property type="entry name" value="zf-RING_2"/>
    <property type="match status" value="1"/>
</dbReference>
<feature type="region of interest" description="Disordered" evidence="5">
    <location>
        <begin position="246"/>
        <end position="280"/>
    </location>
</feature>
<feature type="region of interest" description="Disordered" evidence="5">
    <location>
        <begin position="1"/>
        <end position="95"/>
    </location>
</feature>
<feature type="domain" description="RING-type" evidence="6">
    <location>
        <begin position="386"/>
        <end position="484"/>
    </location>
</feature>
<feature type="compositionally biased region" description="Polar residues" evidence="5">
    <location>
        <begin position="31"/>
        <end position="67"/>
    </location>
</feature>
<accession>A0A6A4IQS8</accession>
<feature type="compositionally biased region" description="Polar residues" evidence="5">
    <location>
        <begin position="175"/>
        <end position="196"/>
    </location>
</feature>
<evidence type="ECO:0000256" key="3">
    <source>
        <dbReference type="ARBA" id="ARBA00022833"/>
    </source>
</evidence>
<dbReference type="Gene3D" id="3.30.40.10">
    <property type="entry name" value="Zinc/RING finger domain, C3HC4 (zinc finger)"/>
    <property type="match status" value="1"/>
</dbReference>
<dbReference type="AlphaFoldDB" id="A0A6A4IQS8"/>
<dbReference type="PROSITE" id="PS50089">
    <property type="entry name" value="ZF_RING_2"/>
    <property type="match status" value="1"/>
</dbReference>
<dbReference type="OrthoDB" id="8062037at2759"/>
<keyword evidence="3" id="KW-0862">Zinc</keyword>
<feature type="region of interest" description="Disordered" evidence="5">
    <location>
        <begin position="132"/>
        <end position="199"/>
    </location>
</feature>
<sequence length="731" mass="77169">MSNNNNITNALSGIFRSMSRRSQHQTDADEGSSQQRGDVEMNSPQDLSTASNADPTFNTEQGNQSDDSMPVLRDVSDSEDGDHWTDESDAEDDGMDTAEGIDIFAQGIIGNGQAAAFMPVIAGYPVFAPSEDHDETMPPLESVSARPQGTRRARVEVEDDVGDSERDRRHPYLRASNSHTPAATGQGTEQPQQPRTSYPEVIGGVPGVGIGAAGPLPPNPHRRARRHQQQHYLPMQLMAQMGYNLQGGPGQPADAVPQPQPNPQMAAQPEGNGQPQGAIPNRLGTLLENLIQAAGQGGTATFSTAIPITGNVPGLAGAGNGGFFGNLFTAMDGAFTVDGGGNLFGFRPAQEPEDPERAKVLVDGLEDVPVGLIRRLERISPESSGCAICWEKLLEDDAEYLKREEDEAKKAAEDGIASECNHDHKETDSVSASPSSSSSKEHPVKKKTPKYPRIVTLPCSHVFHAECLIPWFTRPHQTTCPTCRFNIDPDNLTWGVGARRQRAAASAAGTPAPATPSVAPQLDSNGFPVPFSGNPQELPQRTSFGFFSVSDGAGGTRVIPVPHDRLPVFPTPGANPGALFGPSLTGPINIPEPPASFFRTASNRSMPPGGPASRPPAAPRPTGNNSASRHTLHVTGGTPVSNTPTTNASPVSGSGANSIPPPPPPQPQAQPQIAIPIQLTPEQMRVLSQSFIGRLFGGEGAGQGPQPPQPSAGHGARHTCKQWSCSSFHPA</sequence>
<feature type="compositionally biased region" description="Low complexity" evidence="5">
    <location>
        <begin position="429"/>
        <end position="438"/>
    </location>
</feature>
<feature type="region of interest" description="Disordered" evidence="5">
    <location>
        <begin position="411"/>
        <end position="448"/>
    </location>
</feature>
<name>A0A6A4IQS8_9AGAR</name>
<keyword evidence="2 4" id="KW-0863">Zinc-finger</keyword>
<reference evidence="7" key="1">
    <citation type="journal article" date="2019" name="Environ. Microbiol.">
        <title>Fungal ecological strategies reflected in gene transcription - a case study of two litter decomposers.</title>
        <authorList>
            <person name="Barbi F."/>
            <person name="Kohler A."/>
            <person name="Barry K."/>
            <person name="Baskaran P."/>
            <person name="Daum C."/>
            <person name="Fauchery L."/>
            <person name="Ihrmark K."/>
            <person name="Kuo A."/>
            <person name="LaButti K."/>
            <person name="Lipzen A."/>
            <person name="Morin E."/>
            <person name="Grigoriev I.V."/>
            <person name="Henrissat B."/>
            <person name="Lindahl B."/>
            <person name="Martin F."/>
        </authorList>
    </citation>
    <scope>NUCLEOTIDE SEQUENCE</scope>
    <source>
        <strain evidence="7">JB14</strain>
    </source>
</reference>
<feature type="compositionally biased region" description="Polar residues" evidence="5">
    <location>
        <begin position="638"/>
        <end position="657"/>
    </location>
</feature>
<feature type="region of interest" description="Disordered" evidence="5">
    <location>
        <begin position="580"/>
        <end position="670"/>
    </location>
</feature>
<feature type="region of interest" description="Disordered" evidence="5">
    <location>
        <begin position="210"/>
        <end position="229"/>
    </location>
</feature>
<gene>
    <name evidence="7" type="ORF">BT96DRAFT_377357</name>
</gene>
<dbReference type="InterPro" id="IPR001841">
    <property type="entry name" value="Znf_RING"/>
</dbReference>
<evidence type="ECO:0000256" key="5">
    <source>
        <dbReference type="SAM" id="MobiDB-lite"/>
    </source>
</evidence>
<proteinExistence type="predicted"/>